<sequence>MIETKRNGEEENTTPTPNNTEPNDTFDSNFKIFSNKQGSSSLFDIGDFINFSTISNLSDLQKYTLRTNVPNPDKKFESFSQYSWLIYSKKLQGAFGNLVHEEFLGFVLLNQLNAQSEILSFCEKANLNMEKLVGLGFDGCATMAGVGGGVHKIIRDKHPKALFFRCASHKLNLVVNHVNSVRKIQNAVGIIKEVLKFLCDSTL</sequence>
<comment type="caution">
    <text evidence="2">The sequence shown here is derived from an EMBL/GenBank/DDBJ whole genome shotgun (WGS) entry which is preliminary data.</text>
</comment>
<keyword evidence="3" id="KW-1185">Reference proteome</keyword>
<reference evidence="3" key="1">
    <citation type="submission" date="2023-01" db="EMBL/GenBank/DDBJ databases">
        <title>Key to firefly adult light organ development and bioluminescence: homeobox transcription factors regulate luciferase expression and transportation to peroxisome.</title>
        <authorList>
            <person name="Fu X."/>
        </authorList>
    </citation>
    <scope>NUCLEOTIDE SEQUENCE [LARGE SCALE GENOMIC DNA]</scope>
</reference>
<protein>
    <recommendedName>
        <fullName evidence="4">DUF4371 domain-containing protein</fullName>
    </recommendedName>
</protein>
<gene>
    <name evidence="2" type="ORF">RN001_008964</name>
</gene>
<evidence type="ECO:0000256" key="1">
    <source>
        <dbReference type="SAM" id="MobiDB-lite"/>
    </source>
</evidence>
<accession>A0AAN7QJC5</accession>
<proteinExistence type="predicted"/>
<dbReference type="EMBL" id="JARPUR010000003">
    <property type="protein sequence ID" value="KAK4880818.1"/>
    <property type="molecule type" value="Genomic_DNA"/>
</dbReference>
<name>A0AAN7QJC5_9COLE</name>
<evidence type="ECO:0008006" key="4">
    <source>
        <dbReference type="Google" id="ProtNLM"/>
    </source>
</evidence>
<dbReference type="AlphaFoldDB" id="A0AAN7QJC5"/>
<dbReference type="PANTHER" id="PTHR45749">
    <property type="match status" value="1"/>
</dbReference>
<dbReference type="Proteomes" id="UP001353858">
    <property type="component" value="Unassembled WGS sequence"/>
</dbReference>
<feature type="compositionally biased region" description="Low complexity" evidence="1">
    <location>
        <begin position="13"/>
        <end position="23"/>
    </location>
</feature>
<feature type="region of interest" description="Disordered" evidence="1">
    <location>
        <begin position="1"/>
        <end position="27"/>
    </location>
</feature>
<dbReference type="PANTHER" id="PTHR45749:SF35">
    <property type="entry name" value="AC-LIKE TRANSPOSASE-RELATED"/>
    <property type="match status" value="1"/>
</dbReference>
<evidence type="ECO:0000313" key="2">
    <source>
        <dbReference type="EMBL" id="KAK4880818.1"/>
    </source>
</evidence>
<organism evidence="2 3">
    <name type="scientific">Aquatica leii</name>
    <dbReference type="NCBI Taxonomy" id="1421715"/>
    <lineage>
        <taxon>Eukaryota</taxon>
        <taxon>Metazoa</taxon>
        <taxon>Ecdysozoa</taxon>
        <taxon>Arthropoda</taxon>
        <taxon>Hexapoda</taxon>
        <taxon>Insecta</taxon>
        <taxon>Pterygota</taxon>
        <taxon>Neoptera</taxon>
        <taxon>Endopterygota</taxon>
        <taxon>Coleoptera</taxon>
        <taxon>Polyphaga</taxon>
        <taxon>Elateriformia</taxon>
        <taxon>Elateroidea</taxon>
        <taxon>Lampyridae</taxon>
        <taxon>Luciolinae</taxon>
        <taxon>Aquatica</taxon>
    </lineage>
</organism>
<evidence type="ECO:0000313" key="3">
    <source>
        <dbReference type="Proteomes" id="UP001353858"/>
    </source>
</evidence>